<name>A0A4C1SSD7_EUMVA</name>
<protein>
    <submittedName>
        <fullName evidence="1">Uncharacterized protein</fullName>
    </submittedName>
</protein>
<dbReference type="EMBL" id="BGZK01003747">
    <property type="protein sequence ID" value="GBP04247.1"/>
    <property type="molecule type" value="Genomic_DNA"/>
</dbReference>
<dbReference type="Proteomes" id="UP000299102">
    <property type="component" value="Unassembled WGS sequence"/>
</dbReference>
<sequence>MVNIVYQKDLFCTRKLCRHKNSPKWLVRSSSTISRSQLFDPRKPFNKTNAIVLIFCTQSFRVSPEALHLITVFAISSAPKPQPSCIEQ</sequence>
<evidence type="ECO:0000313" key="2">
    <source>
        <dbReference type="Proteomes" id="UP000299102"/>
    </source>
</evidence>
<comment type="caution">
    <text evidence="1">The sequence shown here is derived from an EMBL/GenBank/DDBJ whole genome shotgun (WGS) entry which is preliminary data.</text>
</comment>
<proteinExistence type="predicted"/>
<dbReference type="AlphaFoldDB" id="A0A4C1SSD7"/>
<keyword evidence="2" id="KW-1185">Reference proteome</keyword>
<accession>A0A4C1SSD7</accession>
<reference evidence="1 2" key="1">
    <citation type="journal article" date="2019" name="Commun. Biol.">
        <title>The bagworm genome reveals a unique fibroin gene that provides high tensile strength.</title>
        <authorList>
            <person name="Kono N."/>
            <person name="Nakamura H."/>
            <person name="Ohtoshi R."/>
            <person name="Tomita M."/>
            <person name="Numata K."/>
            <person name="Arakawa K."/>
        </authorList>
    </citation>
    <scope>NUCLEOTIDE SEQUENCE [LARGE SCALE GENOMIC DNA]</scope>
</reference>
<evidence type="ECO:0000313" key="1">
    <source>
        <dbReference type="EMBL" id="GBP04247.1"/>
    </source>
</evidence>
<gene>
    <name evidence="1" type="ORF">EVAR_68447_1</name>
</gene>
<organism evidence="1 2">
    <name type="scientific">Eumeta variegata</name>
    <name type="common">Bagworm moth</name>
    <name type="synonym">Eumeta japonica</name>
    <dbReference type="NCBI Taxonomy" id="151549"/>
    <lineage>
        <taxon>Eukaryota</taxon>
        <taxon>Metazoa</taxon>
        <taxon>Ecdysozoa</taxon>
        <taxon>Arthropoda</taxon>
        <taxon>Hexapoda</taxon>
        <taxon>Insecta</taxon>
        <taxon>Pterygota</taxon>
        <taxon>Neoptera</taxon>
        <taxon>Endopterygota</taxon>
        <taxon>Lepidoptera</taxon>
        <taxon>Glossata</taxon>
        <taxon>Ditrysia</taxon>
        <taxon>Tineoidea</taxon>
        <taxon>Psychidae</taxon>
        <taxon>Oiketicinae</taxon>
        <taxon>Eumeta</taxon>
    </lineage>
</organism>